<evidence type="ECO:0000256" key="8">
    <source>
        <dbReference type="PROSITE-ProRule" id="PRU00261"/>
    </source>
</evidence>
<dbReference type="GO" id="GO:0008061">
    <property type="term" value="F:chitin binding"/>
    <property type="evidence" value="ECO:0007669"/>
    <property type="project" value="UniProtKB-UniRule"/>
</dbReference>
<evidence type="ECO:0000256" key="6">
    <source>
        <dbReference type="ARBA" id="ARBA00023277"/>
    </source>
</evidence>
<dbReference type="PANTHER" id="PTHR46471:SF4">
    <property type="entry name" value="CHITIN DEACETYLASE"/>
    <property type="match status" value="1"/>
</dbReference>
<evidence type="ECO:0000256" key="9">
    <source>
        <dbReference type="SAM" id="SignalP"/>
    </source>
</evidence>
<dbReference type="Gene3D" id="3.30.60.10">
    <property type="entry name" value="Endochitinase-like"/>
    <property type="match status" value="1"/>
</dbReference>
<dbReference type="PROSITE" id="PS51677">
    <property type="entry name" value="NODB"/>
    <property type="match status" value="1"/>
</dbReference>
<dbReference type="Pfam" id="PF01522">
    <property type="entry name" value="Polysacc_deac_1"/>
    <property type="match status" value="1"/>
</dbReference>
<accession>A0A6S4IFB1</accession>
<dbReference type="AlphaFoldDB" id="A0A6S4IFB1"/>
<evidence type="ECO:0000313" key="12">
    <source>
        <dbReference type="EMBL" id="ARJ57510.1"/>
    </source>
</evidence>
<keyword evidence="5" id="KW-0378">Hydrolase</keyword>
<keyword evidence="4 9" id="KW-0732">Signal</keyword>
<feature type="chain" id="PRO_5027952426" evidence="9">
    <location>
        <begin position="23"/>
        <end position="324"/>
    </location>
</feature>
<dbReference type="CDD" id="cd10951">
    <property type="entry name" value="CE4_ClCDA_like"/>
    <property type="match status" value="1"/>
</dbReference>
<dbReference type="Gene3D" id="3.20.20.370">
    <property type="entry name" value="Glycoside hydrolase/deacetylase"/>
    <property type="match status" value="1"/>
</dbReference>
<keyword evidence="6" id="KW-0119">Carbohydrate metabolism</keyword>
<dbReference type="GO" id="GO:0005975">
    <property type="term" value="P:carbohydrate metabolic process"/>
    <property type="evidence" value="ECO:0007669"/>
    <property type="project" value="InterPro"/>
</dbReference>
<reference evidence="12" key="1">
    <citation type="submission" date="2016-07" db="EMBL/GenBank/DDBJ databases">
        <authorList>
            <person name="Martinez Cruz J."/>
        </authorList>
    </citation>
    <scope>NUCLEOTIDE SEQUENCE</scope>
    <source>
        <strain evidence="12">2086</strain>
    </source>
</reference>
<keyword evidence="8" id="KW-1015">Disulfide bond</keyword>
<feature type="domain" description="Chitin-binding type-1" evidence="10">
    <location>
        <begin position="23"/>
        <end position="67"/>
    </location>
</feature>
<dbReference type="GO" id="GO:0046872">
    <property type="term" value="F:metal ion binding"/>
    <property type="evidence" value="ECO:0007669"/>
    <property type="project" value="UniProtKB-KW"/>
</dbReference>
<dbReference type="EMBL" id="KX495502">
    <property type="protein sequence ID" value="ARJ57510.1"/>
    <property type="molecule type" value="Genomic_DNA"/>
</dbReference>
<evidence type="ECO:0000256" key="3">
    <source>
        <dbReference type="ARBA" id="ARBA00022723"/>
    </source>
</evidence>
<dbReference type="InterPro" id="IPR001002">
    <property type="entry name" value="Chitin-bd_1"/>
</dbReference>
<dbReference type="PROSITE" id="PS50941">
    <property type="entry name" value="CHIT_BIND_I_2"/>
    <property type="match status" value="1"/>
</dbReference>
<reference evidence="12" key="2">
    <citation type="submission" date="2020-07" db="EMBL/GenBank/DDBJ databases">
        <title>Chitin deacetylase, a novel target for new antifungal phytotherapies.</title>
        <authorList>
            <person name="Martinez-Cruz J."/>
            <person name="Romero D."/>
            <person name="de Vicente A."/>
            <person name="Perez-Garcia A."/>
        </authorList>
    </citation>
    <scope>NUCLEOTIDE SEQUENCE</scope>
    <source>
        <strain evidence="12">2086</strain>
    </source>
</reference>
<dbReference type="GO" id="GO:0016810">
    <property type="term" value="F:hydrolase activity, acting on carbon-nitrogen (but not peptide) bonds"/>
    <property type="evidence" value="ECO:0007669"/>
    <property type="project" value="InterPro"/>
</dbReference>
<dbReference type="SUPFAM" id="SSF88713">
    <property type="entry name" value="Glycoside hydrolase/deacetylase"/>
    <property type="match status" value="1"/>
</dbReference>
<sequence>MQMLNLARTVFTITFFYSIISAQNTCGPSIGSCAANECCSSAGNCGTTSDHCAAPGCQTEFGPACDANKTPLGLNTSSIPRGKLGSVLYGGGGIYACNSVGDVALTFDDGPSQYTGHVLDLLDQYQAKATFFVTGINNGKGAIDTTSQWSSLIQRMYTSGHQIASHSWSHADLSKISQTQRRNEMIKNEMALRNILGVIPTYMRPPYSSCTAESGCTADMEDLGYHVTYFDLDTQDYLNDSPDKIEIPKNIFDRAIGSKSPTNGDFLAIAHDIHEQTSSQLVEHMLQGLRSSGYRAVTVGTCLGDPKENWYRPGSSTLGFRMRT</sequence>
<evidence type="ECO:0000259" key="10">
    <source>
        <dbReference type="PROSITE" id="PS50941"/>
    </source>
</evidence>
<feature type="signal peptide" evidence="9">
    <location>
        <begin position="1"/>
        <end position="22"/>
    </location>
</feature>
<comment type="caution">
    <text evidence="8">Lacks conserved residue(s) required for the propagation of feature annotation.</text>
</comment>
<evidence type="ECO:0000259" key="11">
    <source>
        <dbReference type="PROSITE" id="PS51677"/>
    </source>
</evidence>
<proteinExistence type="predicted"/>
<feature type="domain" description="NodB homology" evidence="11">
    <location>
        <begin position="101"/>
        <end position="297"/>
    </location>
</feature>
<protein>
    <submittedName>
        <fullName evidence="12">Chitin deacetylase 1</fullName>
    </submittedName>
</protein>
<feature type="disulfide bond" evidence="8">
    <location>
        <begin position="38"/>
        <end position="52"/>
    </location>
</feature>
<evidence type="ECO:0000256" key="1">
    <source>
        <dbReference type="ARBA" id="ARBA00001941"/>
    </source>
</evidence>
<dbReference type="InterPro" id="IPR036861">
    <property type="entry name" value="Endochitinase-like_sf"/>
</dbReference>
<organism evidence="12">
    <name type="scientific">Podosphaera xanthii</name>
    <dbReference type="NCBI Taxonomy" id="135283"/>
    <lineage>
        <taxon>Eukaryota</taxon>
        <taxon>Fungi</taxon>
        <taxon>Dikarya</taxon>
        <taxon>Ascomycota</taxon>
        <taxon>Pezizomycotina</taxon>
        <taxon>Leotiomycetes</taxon>
        <taxon>Erysiphales</taxon>
        <taxon>Erysiphaceae</taxon>
        <taxon>Podosphaera</taxon>
    </lineage>
</organism>
<dbReference type="Pfam" id="PF00187">
    <property type="entry name" value="Chitin_bind_1"/>
    <property type="match status" value="1"/>
</dbReference>
<name>A0A6S4IFB1_9PEZI</name>
<evidence type="ECO:0000256" key="5">
    <source>
        <dbReference type="ARBA" id="ARBA00022801"/>
    </source>
</evidence>
<evidence type="ECO:0000256" key="7">
    <source>
        <dbReference type="ARBA" id="ARBA00023285"/>
    </source>
</evidence>
<comment type="cofactor">
    <cofactor evidence="1">
        <name>Co(2+)</name>
        <dbReference type="ChEBI" id="CHEBI:48828"/>
    </cofactor>
</comment>
<dbReference type="InterPro" id="IPR011330">
    <property type="entry name" value="Glyco_hydro/deAcase_b/a-brl"/>
</dbReference>
<evidence type="ECO:0000256" key="4">
    <source>
        <dbReference type="ARBA" id="ARBA00022729"/>
    </source>
</evidence>
<dbReference type="InterPro" id="IPR002509">
    <property type="entry name" value="NODB_dom"/>
</dbReference>
<feature type="disulfide bond" evidence="8">
    <location>
        <begin position="33"/>
        <end position="45"/>
    </location>
</feature>
<keyword evidence="2 8" id="KW-0147">Chitin-binding</keyword>
<keyword evidence="7" id="KW-0170">Cobalt</keyword>
<keyword evidence="3" id="KW-0479">Metal-binding</keyword>
<dbReference type="SUPFAM" id="SSF57016">
    <property type="entry name" value="Plant lectins/antimicrobial peptides"/>
    <property type="match status" value="1"/>
</dbReference>
<evidence type="ECO:0000256" key="2">
    <source>
        <dbReference type="ARBA" id="ARBA00022669"/>
    </source>
</evidence>
<dbReference type="PANTHER" id="PTHR46471">
    <property type="entry name" value="CHITIN DEACETYLASE"/>
    <property type="match status" value="1"/>
</dbReference>